<evidence type="ECO:0000256" key="5">
    <source>
        <dbReference type="ARBA" id="ARBA00022531"/>
    </source>
</evidence>
<dbReference type="PANTHER" id="PTHR21649">
    <property type="entry name" value="CHLOROPHYLL A/B BINDING PROTEIN"/>
    <property type="match status" value="1"/>
</dbReference>
<dbReference type="EMBL" id="HBFW01000011">
    <property type="protein sequence ID" value="CAD8928992.1"/>
    <property type="molecule type" value="Transcribed_RNA"/>
</dbReference>
<keyword evidence="4" id="KW-0150">Chloroplast</keyword>
<keyword evidence="6" id="KW-0934">Plastid</keyword>
<evidence type="ECO:0000256" key="1">
    <source>
        <dbReference type="ARBA" id="ARBA00004022"/>
    </source>
</evidence>
<reference evidence="10" key="1">
    <citation type="submission" date="2021-01" db="EMBL/GenBank/DDBJ databases">
        <authorList>
            <person name="Corre E."/>
            <person name="Pelletier E."/>
            <person name="Niang G."/>
            <person name="Scheremetjew M."/>
            <person name="Finn R."/>
            <person name="Kale V."/>
            <person name="Holt S."/>
            <person name="Cochrane G."/>
            <person name="Meng A."/>
            <person name="Brown T."/>
            <person name="Cohen L."/>
        </authorList>
    </citation>
    <scope>NUCLEOTIDE SEQUENCE</scope>
    <source>
        <strain evidence="10">ECT3854</strain>
    </source>
</reference>
<keyword evidence="8" id="KW-0148">Chlorophyll</keyword>
<dbReference type="AlphaFoldDB" id="A0A7S1GH82"/>
<dbReference type="SUPFAM" id="SSF103511">
    <property type="entry name" value="Chlorophyll a-b binding protein"/>
    <property type="match status" value="1"/>
</dbReference>
<evidence type="ECO:0000256" key="8">
    <source>
        <dbReference type="PIRSR" id="PIRSR601344-1"/>
    </source>
</evidence>
<dbReference type="Pfam" id="PF00504">
    <property type="entry name" value="Chloroa_b-bind"/>
    <property type="match status" value="1"/>
</dbReference>
<organism evidence="10">
    <name type="scientific">Cyclophora tenuis</name>
    <name type="common">Marine diatom</name>
    <dbReference type="NCBI Taxonomy" id="216820"/>
    <lineage>
        <taxon>Eukaryota</taxon>
        <taxon>Sar</taxon>
        <taxon>Stramenopiles</taxon>
        <taxon>Ochrophyta</taxon>
        <taxon>Bacillariophyta</taxon>
        <taxon>Fragilariophyceae</taxon>
        <taxon>Fragilariophycidae</taxon>
        <taxon>Cyclophorales</taxon>
        <taxon>Cyclophoraceae</taxon>
        <taxon>Cyclophora</taxon>
    </lineage>
</organism>
<keyword evidence="8" id="KW-0157">Chromophore</keyword>
<feature type="binding site" description="axial binding residue" evidence="8">
    <location>
        <position position="81"/>
    </location>
    <ligand>
        <name>chlorophyll b</name>
        <dbReference type="ChEBI" id="CHEBI:61721"/>
        <label>1</label>
    </ligand>
    <ligandPart>
        <name>Mg</name>
        <dbReference type="ChEBI" id="CHEBI:25107"/>
    </ligandPart>
</feature>
<evidence type="ECO:0000256" key="7">
    <source>
        <dbReference type="ARBA" id="ARBA00023243"/>
    </source>
</evidence>
<comment type="subcellular location">
    <subcellularLocation>
        <location evidence="2">Plastid</location>
        <location evidence="2">Chloroplast</location>
    </subcellularLocation>
</comment>
<dbReference type="GO" id="GO:0016168">
    <property type="term" value="F:chlorophyll binding"/>
    <property type="evidence" value="ECO:0007669"/>
    <property type="project" value="UniProtKB-KW"/>
</dbReference>
<feature type="chain" id="PRO_5030968859" description="Plastid light harvesting protein" evidence="9">
    <location>
        <begin position="17"/>
        <end position="256"/>
    </location>
</feature>
<evidence type="ECO:0000256" key="3">
    <source>
        <dbReference type="ARBA" id="ARBA00005933"/>
    </source>
</evidence>
<dbReference type="GO" id="GO:0016020">
    <property type="term" value="C:membrane"/>
    <property type="evidence" value="ECO:0007669"/>
    <property type="project" value="InterPro"/>
</dbReference>
<evidence type="ECO:0000256" key="9">
    <source>
        <dbReference type="SAM" id="SignalP"/>
    </source>
</evidence>
<proteinExistence type="inferred from homology"/>
<keyword evidence="7" id="KW-0437">Light-harvesting polypeptide</keyword>
<evidence type="ECO:0000313" key="10">
    <source>
        <dbReference type="EMBL" id="CAD8928992.1"/>
    </source>
</evidence>
<feature type="binding site" evidence="8">
    <location>
        <position position="76"/>
    </location>
    <ligand>
        <name>chlorophyll a</name>
        <dbReference type="ChEBI" id="CHEBI:58416"/>
        <label>1</label>
    </ligand>
</feature>
<dbReference type="InterPro" id="IPR001344">
    <property type="entry name" value="Chloro_AB-bd_pln"/>
</dbReference>
<dbReference type="GO" id="GO:0030076">
    <property type="term" value="C:light-harvesting complex"/>
    <property type="evidence" value="ECO:0007669"/>
    <property type="project" value="UniProtKB-KW"/>
</dbReference>
<dbReference type="GO" id="GO:0009507">
    <property type="term" value="C:chloroplast"/>
    <property type="evidence" value="ECO:0007669"/>
    <property type="project" value="UniProtKB-SubCell"/>
</dbReference>
<evidence type="ECO:0000256" key="6">
    <source>
        <dbReference type="ARBA" id="ARBA00022640"/>
    </source>
</evidence>
<gene>
    <name evidence="10" type="ORF">CTEN0397_LOCUS9</name>
</gene>
<dbReference type="InterPro" id="IPR022796">
    <property type="entry name" value="Chloroa_b-bind"/>
</dbReference>
<evidence type="ECO:0000256" key="2">
    <source>
        <dbReference type="ARBA" id="ARBA00004229"/>
    </source>
</evidence>
<evidence type="ECO:0000256" key="4">
    <source>
        <dbReference type="ARBA" id="ARBA00022528"/>
    </source>
</evidence>
<keyword evidence="5" id="KW-0602">Photosynthesis</keyword>
<feature type="binding site" evidence="8">
    <location>
        <position position="201"/>
    </location>
    <ligand>
        <name>chlorophyll a</name>
        <dbReference type="ChEBI" id="CHEBI:58416"/>
        <label>1</label>
    </ligand>
</feature>
<protein>
    <recommendedName>
        <fullName evidence="11">Plastid light harvesting protein</fullName>
    </recommendedName>
</protein>
<feature type="binding site" evidence="8">
    <location>
        <position position="206"/>
    </location>
    <ligand>
        <name>chlorophyll a</name>
        <dbReference type="ChEBI" id="CHEBI:58416"/>
        <label>1</label>
    </ligand>
</feature>
<comment type="function">
    <text evidence="1">The light-harvesting complex (LHC) functions as a light receptor, it captures and delivers excitation energy to photosystems with which it is closely associated. Energy is transferred from the carotenoid and chlorophyll C (or B) to chlorophyll A and the photosynthetic reaction centers where it is used to synthesize ATP and reducing power.</text>
</comment>
<feature type="binding site" description="axial binding residue" evidence="8">
    <location>
        <position position="142"/>
    </location>
    <ligand>
        <name>chlorophyll b</name>
        <dbReference type="ChEBI" id="CHEBI:61721"/>
        <label>1</label>
    </ligand>
    <ligandPart>
        <name>Mg</name>
        <dbReference type="ChEBI" id="CHEBI:25107"/>
    </ligandPart>
</feature>
<comment type="similarity">
    <text evidence="3">Belongs to the fucoxanthin chlorophyll protein family.</text>
</comment>
<feature type="binding site" evidence="8">
    <location>
        <position position="204"/>
    </location>
    <ligand>
        <name>chlorophyll a</name>
        <dbReference type="ChEBI" id="CHEBI:58416"/>
        <label>1</label>
    </ligand>
</feature>
<feature type="binding site" evidence="8">
    <location>
        <position position="79"/>
    </location>
    <ligand>
        <name>chlorophyll a</name>
        <dbReference type="ChEBI" id="CHEBI:58416"/>
        <label>1</label>
    </ligand>
</feature>
<dbReference type="GO" id="GO:0009765">
    <property type="term" value="P:photosynthesis, light harvesting"/>
    <property type="evidence" value="ECO:0007669"/>
    <property type="project" value="InterPro"/>
</dbReference>
<accession>A0A7S1GH82</accession>
<dbReference type="Gene3D" id="1.10.3460.10">
    <property type="entry name" value="Chlorophyll a/b binding protein domain"/>
    <property type="match status" value="1"/>
</dbReference>
<feature type="signal peptide" evidence="9">
    <location>
        <begin position="1"/>
        <end position="16"/>
    </location>
</feature>
<evidence type="ECO:0008006" key="11">
    <source>
        <dbReference type="Google" id="ProtNLM"/>
    </source>
</evidence>
<sequence>MKSVAAVLALLASASAFAPAAKQAQTVSLHETKADLEVLAKELNPLVGFFDPLNLAEAEFWGASNEATIGFLRHAEIKHGRIAMFAFVGYIVHANGIKFPWAMQMDGTSFPSETNPPALWDAVSDDAKWQIFGLIGFLEVWSELSIGGHKHYMAGGKPGDFPDFLTGPEGIPHPVPFNFYDPFKLSKNMPEDKKSKRLVAEINNGRLAMLGIFGFLSEEVAPGSVPALGGLLHGMTYDGEVMAPFTTNVIGEPFGL</sequence>
<keyword evidence="9" id="KW-0732">Signal</keyword>
<name>A0A7S1GH82_CYCTE</name>